<dbReference type="Gene3D" id="3.40.50.10330">
    <property type="entry name" value="Probable inorganic polyphosphate/atp-NAD kinase, domain 1"/>
    <property type="match status" value="1"/>
</dbReference>
<dbReference type="EMBL" id="LAZR01014162">
    <property type="protein sequence ID" value="KKM18714.1"/>
    <property type="molecule type" value="Genomic_DNA"/>
</dbReference>
<gene>
    <name evidence="1" type="ORF">LCGC14_1662910</name>
</gene>
<reference evidence="1" key="1">
    <citation type="journal article" date="2015" name="Nature">
        <title>Complex archaea that bridge the gap between prokaryotes and eukaryotes.</title>
        <authorList>
            <person name="Spang A."/>
            <person name="Saw J.H."/>
            <person name="Jorgensen S.L."/>
            <person name="Zaremba-Niedzwiedzka K."/>
            <person name="Martijn J."/>
            <person name="Lind A.E."/>
            <person name="van Eijk R."/>
            <person name="Schleper C."/>
            <person name="Guy L."/>
            <person name="Ettema T.J."/>
        </authorList>
    </citation>
    <scope>NUCLEOTIDE SEQUENCE</scope>
</reference>
<dbReference type="SUPFAM" id="SSF111331">
    <property type="entry name" value="NAD kinase/diacylglycerol kinase-like"/>
    <property type="match status" value="1"/>
</dbReference>
<name>A0A0F9IG17_9ZZZZ</name>
<dbReference type="AlphaFoldDB" id="A0A0F9IG17"/>
<proteinExistence type="predicted"/>
<accession>A0A0F9IG17</accession>
<dbReference type="PIRSF" id="PIRSF016907">
    <property type="entry name" value="Kin_ATP-NAD"/>
    <property type="match status" value="1"/>
</dbReference>
<dbReference type="GO" id="GO:0003951">
    <property type="term" value="F:NAD+ kinase activity"/>
    <property type="evidence" value="ECO:0007669"/>
    <property type="project" value="InterPro"/>
</dbReference>
<dbReference type="InterPro" id="IPR011386">
    <property type="entry name" value="Put_ATP-NAD_kin"/>
</dbReference>
<evidence type="ECO:0008006" key="2">
    <source>
        <dbReference type="Google" id="ProtNLM"/>
    </source>
</evidence>
<evidence type="ECO:0000313" key="1">
    <source>
        <dbReference type="EMBL" id="KKM18714.1"/>
    </source>
</evidence>
<dbReference type="InterPro" id="IPR039065">
    <property type="entry name" value="AcoX-like"/>
</dbReference>
<dbReference type="PANTHER" id="PTHR40697:SF2">
    <property type="entry name" value="ATP-NAD KINASE-RELATED"/>
    <property type="match status" value="1"/>
</dbReference>
<comment type="caution">
    <text evidence="1">The sequence shown here is derived from an EMBL/GenBank/DDBJ whole genome shotgun (WGS) entry which is preliminary data.</text>
</comment>
<dbReference type="Pfam" id="PF01513">
    <property type="entry name" value="NAD_kinase"/>
    <property type="match status" value="1"/>
</dbReference>
<protein>
    <recommendedName>
        <fullName evidence="2">ATP-NAD kinase</fullName>
    </recommendedName>
</protein>
<dbReference type="InterPro" id="IPR017438">
    <property type="entry name" value="ATP-NAD_kinase_N"/>
</dbReference>
<sequence length="368" mass="40406">MIKLGLIVNPIAGMGGSVGLKGTDGDIIYKALKMGATSIASQKLNQFLSNIKNEDNLFITSAPGKMGANYLKNFTIKYEILGEIGDFTSAKDTKRIATQMIENGIELLIFSGGDGTARDIYDAIGLRKPVVAIPSGVKMLSPVFALNPRAAAQIINRFLENFTETVEREVLDIDEDLVRKDILKSKLYGYLKVPKILNLFQSGKSGSRIGGLEEENKREIAQFMVKSMEDDTLYLLGPGTTIKAITDYLKLPKTLLGVDAIYNKQIIGIDLNEQGILNLLSKYENKKIIITPIGGQGFIFGRGNKQITPKILKLVGHKNILIIASKGKISELECLRVDTGDIETDELLKGLNRVIIGYKEEQIVQIKA</sequence>
<dbReference type="GO" id="GO:0006741">
    <property type="term" value="P:NADP+ biosynthetic process"/>
    <property type="evidence" value="ECO:0007669"/>
    <property type="project" value="InterPro"/>
</dbReference>
<dbReference type="InterPro" id="IPR002504">
    <property type="entry name" value="NADK"/>
</dbReference>
<dbReference type="InterPro" id="IPR016064">
    <property type="entry name" value="NAD/diacylglycerol_kinase_sf"/>
</dbReference>
<organism evidence="1">
    <name type="scientific">marine sediment metagenome</name>
    <dbReference type="NCBI Taxonomy" id="412755"/>
    <lineage>
        <taxon>unclassified sequences</taxon>
        <taxon>metagenomes</taxon>
        <taxon>ecological metagenomes</taxon>
    </lineage>
</organism>
<dbReference type="PANTHER" id="PTHR40697">
    <property type="entry name" value="ACETOIN CATABOLISM PROTEIN X"/>
    <property type="match status" value="1"/>
</dbReference>
<dbReference type="Pfam" id="PF20143">
    <property type="entry name" value="NAD_kinase_C"/>
    <property type="match status" value="1"/>
</dbReference>